<keyword evidence="3" id="KW-0732">Signal</keyword>
<evidence type="ECO:0000313" key="9">
    <source>
        <dbReference type="Proteomes" id="UP001558713"/>
    </source>
</evidence>
<evidence type="ECO:0000256" key="7">
    <source>
        <dbReference type="SAM" id="Phobius"/>
    </source>
</evidence>
<evidence type="ECO:0000256" key="1">
    <source>
        <dbReference type="ARBA" id="ARBA00004127"/>
    </source>
</evidence>
<reference evidence="8 9" key="1">
    <citation type="submission" date="2024-04" db="EMBL/GenBank/DDBJ databases">
        <title>Genome assembly C_amara_ONT_v2.</title>
        <authorList>
            <person name="Yant L."/>
            <person name="Moore C."/>
            <person name="Slenker M."/>
        </authorList>
    </citation>
    <scope>NUCLEOTIDE SEQUENCE [LARGE SCALE GENOMIC DNA]</scope>
    <source>
        <tissue evidence="8">Leaf</tissue>
    </source>
</reference>
<feature type="transmembrane region" description="Helical" evidence="7">
    <location>
        <begin position="71"/>
        <end position="91"/>
    </location>
</feature>
<evidence type="ECO:0000256" key="2">
    <source>
        <dbReference type="ARBA" id="ARBA00022692"/>
    </source>
</evidence>
<dbReference type="InterPro" id="IPR009606">
    <property type="entry name" value="DEAL/Modifying_wall_lignin1/2"/>
</dbReference>
<feature type="transmembrane region" description="Helical" evidence="7">
    <location>
        <begin position="23"/>
        <end position="50"/>
    </location>
</feature>
<evidence type="ECO:0000313" key="8">
    <source>
        <dbReference type="EMBL" id="KAL1201545.1"/>
    </source>
</evidence>
<evidence type="ECO:0000256" key="6">
    <source>
        <dbReference type="ARBA" id="ARBA00029467"/>
    </source>
</evidence>
<gene>
    <name evidence="8" type="ORF">V5N11_016556</name>
</gene>
<accession>A0ABD1A408</accession>
<dbReference type="GO" id="GO:0012505">
    <property type="term" value="C:endomembrane system"/>
    <property type="evidence" value="ECO:0007669"/>
    <property type="project" value="UniProtKB-SubCell"/>
</dbReference>
<dbReference type="InterPro" id="IPR052222">
    <property type="entry name" value="DESIGUAL"/>
</dbReference>
<sequence>MVASRCFYCGKSLNPGGSRACDIILFLIFWVFFFIAEICLLVASIRNAYYTKCRKMWNIDNPPRCEVIRRGVFAAGAAFTLFTAIVSHFYYVCYSRALDAYQNPPFYNKQR</sequence>
<keyword evidence="5 7" id="KW-0472">Membrane</keyword>
<dbReference type="AlphaFoldDB" id="A0ABD1A408"/>
<keyword evidence="2 7" id="KW-0812">Transmembrane</keyword>
<dbReference type="Proteomes" id="UP001558713">
    <property type="component" value="Unassembled WGS sequence"/>
</dbReference>
<evidence type="ECO:0000256" key="3">
    <source>
        <dbReference type="ARBA" id="ARBA00022729"/>
    </source>
</evidence>
<keyword evidence="9" id="KW-1185">Reference proteome</keyword>
<protein>
    <submittedName>
        <fullName evidence="8">Uncharacterized protein</fullName>
    </submittedName>
</protein>
<comment type="subcellular location">
    <subcellularLocation>
        <location evidence="1">Endomembrane system</location>
        <topology evidence="1">Multi-pass membrane protein</topology>
    </subcellularLocation>
</comment>
<dbReference type="Pfam" id="PF06749">
    <property type="entry name" value="DUF1218"/>
    <property type="match status" value="1"/>
</dbReference>
<evidence type="ECO:0000256" key="5">
    <source>
        <dbReference type="ARBA" id="ARBA00023136"/>
    </source>
</evidence>
<proteinExistence type="inferred from homology"/>
<evidence type="ECO:0000256" key="4">
    <source>
        <dbReference type="ARBA" id="ARBA00022989"/>
    </source>
</evidence>
<dbReference type="PANTHER" id="PTHR31769">
    <property type="entry name" value="OS07G0462200 PROTEIN-RELATED"/>
    <property type="match status" value="1"/>
</dbReference>
<comment type="caution">
    <text evidence="8">The sequence shown here is derived from an EMBL/GenBank/DDBJ whole genome shotgun (WGS) entry which is preliminary data.</text>
</comment>
<comment type="similarity">
    <text evidence="6">Belongs to the DESIGUAL family.</text>
</comment>
<name>A0ABD1A408_CARAN</name>
<organism evidence="8 9">
    <name type="scientific">Cardamine amara subsp. amara</name>
    <dbReference type="NCBI Taxonomy" id="228776"/>
    <lineage>
        <taxon>Eukaryota</taxon>
        <taxon>Viridiplantae</taxon>
        <taxon>Streptophyta</taxon>
        <taxon>Embryophyta</taxon>
        <taxon>Tracheophyta</taxon>
        <taxon>Spermatophyta</taxon>
        <taxon>Magnoliopsida</taxon>
        <taxon>eudicotyledons</taxon>
        <taxon>Gunneridae</taxon>
        <taxon>Pentapetalae</taxon>
        <taxon>rosids</taxon>
        <taxon>malvids</taxon>
        <taxon>Brassicales</taxon>
        <taxon>Brassicaceae</taxon>
        <taxon>Cardamineae</taxon>
        <taxon>Cardamine</taxon>
    </lineage>
</organism>
<keyword evidence="4 7" id="KW-1133">Transmembrane helix</keyword>
<dbReference type="EMBL" id="JBANAX010000587">
    <property type="protein sequence ID" value="KAL1201545.1"/>
    <property type="molecule type" value="Genomic_DNA"/>
</dbReference>